<dbReference type="PANTHER" id="PTHR42977">
    <property type="entry name" value="HYDROLASE-RELATED"/>
    <property type="match status" value="1"/>
</dbReference>
<name>A0A6L5G8I8_9ACTN</name>
<gene>
    <name evidence="2" type="ORF">GFD30_10390</name>
</gene>
<keyword evidence="3" id="KW-1185">Reference proteome</keyword>
<protein>
    <submittedName>
        <fullName evidence="2">Alpha/beta fold hydrolase</fullName>
    </submittedName>
</protein>
<dbReference type="InterPro" id="IPR000073">
    <property type="entry name" value="AB_hydrolase_1"/>
</dbReference>
<sequence length="305" mass="34906">MDDTRIRHRYAEVAGNRLHYREAGSATAPVSLVLLHGFPSSSHMFRHVMEPLAETGARVLAPDLPGFGLSSVPGPGVEYGFAWLADVVEEWLRGLGVGRKILYLHDYGAPVGYHLAMRDPSSVRGLIVQNGNAHEEGLGEQWDASRAYWADPSEENRAAIESWLHYEGTRHQYLWDLPERIAELVPPETWELDWRAISRDLDAHWRLFTDYRSHVARFDAIRDYHREHRPETLIVWGVHDPYFDLDEILAYHRNLPTAESHLLDAGHYLLETHSRECADLMRPFVSRLVQEHRSQGAVLRPVTSG</sequence>
<dbReference type="EMBL" id="WIAO01000010">
    <property type="protein sequence ID" value="MQM25974.1"/>
    <property type="molecule type" value="Genomic_DNA"/>
</dbReference>
<dbReference type="PRINTS" id="PR00412">
    <property type="entry name" value="EPOXHYDRLASE"/>
</dbReference>
<dbReference type="RefSeq" id="WP_322633137.1">
    <property type="nucleotide sequence ID" value="NZ_WIAO01000010.1"/>
</dbReference>
<dbReference type="InterPro" id="IPR051340">
    <property type="entry name" value="Haloalkane_dehalogenase"/>
</dbReference>
<evidence type="ECO:0000313" key="3">
    <source>
        <dbReference type="Proteomes" id="UP000477750"/>
    </source>
</evidence>
<proteinExistence type="predicted"/>
<evidence type="ECO:0000313" key="2">
    <source>
        <dbReference type="EMBL" id="MQM25974.1"/>
    </source>
</evidence>
<dbReference type="GO" id="GO:0004301">
    <property type="term" value="F:epoxide hydrolase activity"/>
    <property type="evidence" value="ECO:0007669"/>
    <property type="project" value="TreeGrafter"/>
</dbReference>
<feature type="domain" description="AB hydrolase-1" evidence="1">
    <location>
        <begin position="32"/>
        <end position="273"/>
    </location>
</feature>
<dbReference type="InterPro" id="IPR029058">
    <property type="entry name" value="AB_hydrolase_fold"/>
</dbReference>
<dbReference type="InterPro" id="IPR000639">
    <property type="entry name" value="Epox_hydrolase-like"/>
</dbReference>
<organism evidence="2 3">
    <name type="scientific">Glycomyces albidus</name>
    <dbReference type="NCBI Taxonomy" id="2656774"/>
    <lineage>
        <taxon>Bacteria</taxon>
        <taxon>Bacillati</taxon>
        <taxon>Actinomycetota</taxon>
        <taxon>Actinomycetes</taxon>
        <taxon>Glycomycetales</taxon>
        <taxon>Glycomycetaceae</taxon>
        <taxon>Glycomyces</taxon>
    </lineage>
</organism>
<keyword evidence="2" id="KW-0378">Hydrolase</keyword>
<reference evidence="2 3" key="1">
    <citation type="submission" date="2019-10" db="EMBL/GenBank/DDBJ databases">
        <title>Glycomyces albidus sp. nov., a novel actinomycete isolated from rhizosphere soil of wheat (Triticum aestivum L.).</title>
        <authorList>
            <person name="Qian L."/>
        </authorList>
    </citation>
    <scope>NUCLEOTIDE SEQUENCE [LARGE SCALE GENOMIC DNA]</scope>
    <source>
        <strain evidence="2 3">NEAU-7082</strain>
    </source>
</reference>
<comment type="caution">
    <text evidence="2">The sequence shown here is derived from an EMBL/GenBank/DDBJ whole genome shotgun (WGS) entry which is preliminary data.</text>
</comment>
<accession>A0A6L5G8I8</accession>
<dbReference type="SUPFAM" id="SSF53474">
    <property type="entry name" value="alpha/beta-Hydrolases"/>
    <property type="match status" value="1"/>
</dbReference>
<evidence type="ECO:0000259" key="1">
    <source>
        <dbReference type="Pfam" id="PF00561"/>
    </source>
</evidence>
<dbReference type="Proteomes" id="UP000477750">
    <property type="component" value="Unassembled WGS sequence"/>
</dbReference>
<dbReference type="Gene3D" id="3.40.50.1820">
    <property type="entry name" value="alpha/beta hydrolase"/>
    <property type="match status" value="1"/>
</dbReference>
<dbReference type="PANTHER" id="PTHR42977:SF1">
    <property type="entry name" value="BLR6576 PROTEIN"/>
    <property type="match status" value="1"/>
</dbReference>
<dbReference type="PRINTS" id="PR00111">
    <property type="entry name" value="ABHYDROLASE"/>
</dbReference>
<dbReference type="AlphaFoldDB" id="A0A6L5G8I8"/>
<dbReference type="Pfam" id="PF00561">
    <property type="entry name" value="Abhydrolase_1"/>
    <property type="match status" value="1"/>
</dbReference>